<protein>
    <submittedName>
        <fullName evidence="1">Uncharacterized protein</fullName>
    </submittedName>
</protein>
<organism evidence="1">
    <name type="scientific">Rhizophora mucronata</name>
    <name type="common">Asiatic mangrove</name>
    <dbReference type="NCBI Taxonomy" id="61149"/>
    <lineage>
        <taxon>Eukaryota</taxon>
        <taxon>Viridiplantae</taxon>
        <taxon>Streptophyta</taxon>
        <taxon>Embryophyta</taxon>
        <taxon>Tracheophyta</taxon>
        <taxon>Spermatophyta</taxon>
        <taxon>Magnoliopsida</taxon>
        <taxon>eudicotyledons</taxon>
        <taxon>Gunneridae</taxon>
        <taxon>Pentapetalae</taxon>
        <taxon>rosids</taxon>
        <taxon>fabids</taxon>
        <taxon>Malpighiales</taxon>
        <taxon>Rhizophoraceae</taxon>
        <taxon>Rhizophora</taxon>
    </lineage>
</organism>
<name>A0A2P2PW08_RHIMU</name>
<sequence length="41" mass="4575">MIVVKGISLHEALTLCGIEKDQINITLLLFSQKRSFSNSNL</sequence>
<dbReference type="EMBL" id="GGEC01078345">
    <property type="protein sequence ID" value="MBX58829.1"/>
    <property type="molecule type" value="Transcribed_RNA"/>
</dbReference>
<proteinExistence type="predicted"/>
<reference evidence="1" key="1">
    <citation type="submission" date="2018-02" db="EMBL/GenBank/DDBJ databases">
        <title>Rhizophora mucronata_Transcriptome.</title>
        <authorList>
            <person name="Meera S.P."/>
            <person name="Sreeshan A."/>
            <person name="Augustine A."/>
        </authorList>
    </citation>
    <scope>NUCLEOTIDE SEQUENCE</scope>
    <source>
        <tissue evidence="1">Leaf</tissue>
    </source>
</reference>
<evidence type="ECO:0000313" key="1">
    <source>
        <dbReference type="EMBL" id="MBX58829.1"/>
    </source>
</evidence>
<accession>A0A2P2PW08</accession>
<dbReference type="AlphaFoldDB" id="A0A2P2PW08"/>